<feature type="domain" description="Carbohydrate-binding/sugar hydrolysis" evidence="2">
    <location>
        <begin position="811"/>
        <end position="964"/>
    </location>
</feature>
<protein>
    <recommendedName>
        <fullName evidence="2">Carbohydrate-binding/sugar hydrolysis domain-containing protein</fullName>
    </recommendedName>
</protein>
<keyword evidence="1" id="KW-0677">Repeat</keyword>
<sequence>MSALVVLSTFGIATPVAADAGGAGNVAFIGDTGYSSVSAAIDAAEAGDTVEVADGSYDGVRITKDVTLQPHGDYRPTLTSDGAAVVQLEGSADGATVRGFELAGSATLGVEIRANDVTVENNHITLDGGKTGVQVQDDADADTDTAAIGTEIIGNEITLTDALVGVSVNGDDTVKGNTITGASLEGIGFTGRANTIQSNTFEELGDTPSIQLYNDPASANGASGEVAIANALLADNPDASSVAVYDTDRTYTGAIVSDGTTYGSLQQAVNAVPEEATVTITETGTYGGFLLSTPGVTVTNASDVTATIDPSLGTATDSRVVDVRAADATIHGLTVKAGGYGNGISVTADGVTVSNNVVTGDDATTGVQTHTGTTGATIEHNHVDTVNVGVSLIGEGHTVTNNVIAGVETEGVGITNTGHSLTENTISTDGVPGIAVYNAVPATLNEETTANAQAKALLDANEVATVAFKQAGDTYDGRIAIDGTYYPSVQAALDAAEDGDTVELAPGAYTLDSSLEMETAGVTLSGAGEGETTIDASGLDHYGIDVRESVTIEDLTVLGPKAEEGDSKWDNFGIHAGNGEEYIDVTVRGVTVTGSALTELDLIGVEGATVEDVTLDGRDTAGSGLGLSDAKNVSVSGIEVTGNQWGGIAVMTNGQYDQPALTKNVSVSGVTFSGPGAPIYLDPKKDNARTNIKDLDLGPYTTQVTASDYRDGDFAWYFADTQNAFDFSTALVSDDFDGEAVPNHPVVKDTESGDYLVTPGLSVQSAVDAADEGDTVDVRAGTYDEHVSVDVANLNLTTSADATITRGVSLAADGATLAGFTVEPSNFHGVSQPVGVYVPADAGDVTVKNTVFSGPGVETTARGLLFATNGEGTATVSGNEFTEWSSAVYAPVQELTVTGNDFHDNAFALGGLEAGTPTVTANAFTNNVEAVGIGQATGVDLTENTFENNDRHVRDYSEQPVDVRAVAETNDFDGWAAVAVDDSVQQTLYGDLQAAVDEASAGNAVIVGGTHTTDVTLDESLTLAGVDDATIEGSVGFQKNSFVDDATVTGLTFTGDGTAINANSAGDDLTVTHNDFEGVANAMIHGGEDSGQDHVKTGWTVSENTVTDAGTAFRLWNLGDLTVAQNDFERLSGAGVSLVAVDGALVANNTVTDTTKSGVYVDGPFMDAFDTETRDVTVKHNVFDAAGDADTEYAQAAVSTGANLAERGEVGVHANSFLNTETYAVYADTGEGASGALDATLNWFGQASGPTAEQVAGPVSYDPFLTNTPENVPADVDETQQFGHDVVIPGDGEFHSVAFPAGTERTFGEVFGNFDGTVWAYDAESGEWVNPAADDRIDALDAVLVKSDDRVEVDFDFADANGDAPVAPAETDLHEGWNFVGAPMTGSAESAFAASTASPARVVQVYAGATSLPDGSGTAFGQYTFGSAADSPAVSGYTGYWVYVNENGTLAANGHPGMTASDDDPALSTQHGAFTTAEASV</sequence>
<dbReference type="InterPro" id="IPR012334">
    <property type="entry name" value="Pectin_lyas_fold"/>
</dbReference>
<name>A0A830FED7_9EURY</name>
<evidence type="ECO:0000313" key="4">
    <source>
        <dbReference type="Proteomes" id="UP000607197"/>
    </source>
</evidence>
<keyword evidence="4" id="KW-1185">Reference proteome</keyword>
<dbReference type="InterPro" id="IPR039448">
    <property type="entry name" value="Beta_helix"/>
</dbReference>
<evidence type="ECO:0000313" key="3">
    <source>
        <dbReference type="EMBL" id="GGL47021.1"/>
    </source>
</evidence>
<dbReference type="Gene3D" id="2.160.20.10">
    <property type="entry name" value="Single-stranded right-handed beta-helix, Pectin lyase-like"/>
    <property type="match status" value="5"/>
</dbReference>
<accession>A0A830FED7</accession>
<dbReference type="Proteomes" id="UP000607197">
    <property type="component" value="Unassembled WGS sequence"/>
</dbReference>
<dbReference type="InterPro" id="IPR011050">
    <property type="entry name" value="Pectin_lyase_fold/virulence"/>
</dbReference>
<reference evidence="3" key="1">
    <citation type="journal article" date="2014" name="Int. J. Syst. Evol. Microbiol.">
        <title>Complete genome sequence of Corynebacterium casei LMG S-19264T (=DSM 44701T), isolated from a smear-ripened cheese.</title>
        <authorList>
            <consortium name="US DOE Joint Genome Institute (JGI-PGF)"/>
            <person name="Walter F."/>
            <person name="Albersmeier A."/>
            <person name="Kalinowski J."/>
            <person name="Ruckert C."/>
        </authorList>
    </citation>
    <scope>NUCLEOTIDE SEQUENCE</scope>
    <source>
        <strain evidence="3">JCM 19596</strain>
    </source>
</reference>
<gene>
    <name evidence="3" type="ORF">GCM10009039_01650</name>
</gene>
<feature type="domain" description="Carbohydrate-binding/sugar hydrolysis" evidence="2">
    <location>
        <begin position="292"/>
        <end position="437"/>
    </location>
</feature>
<dbReference type="SMART" id="SM00710">
    <property type="entry name" value="PbH1"/>
    <property type="match status" value="19"/>
</dbReference>
<dbReference type="InterPro" id="IPR006633">
    <property type="entry name" value="Carb-bd_sugar_hydrolysis-dom"/>
</dbReference>
<dbReference type="SUPFAM" id="SSF51126">
    <property type="entry name" value="Pectin lyase-like"/>
    <property type="match status" value="5"/>
</dbReference>
<dbReference type="SMART" id="SM00722">
    <property type="entry name" value="CASH"/>
    <property type="match status" value="4"/>
</dbReference>
<evidence type="ECO:0000259" key="2">
    <source>
        <dbReference type="SMART" id="SM00722"/>
    </source>
</evidence>
<feature type="domain" description="Carbohydrate-binding/sugar hydrolysis" evidence="2">
    <location>
        <begin position="1031"/>
        <end position="1162"/>
    </location>
</feature>
<dbReference type="Pfam" id="PF13229">
    <property type="entry name" value="Beta_helix"/>
    <property type="match status" value="3"/>
</dbReference>
<evidence type="ECO:0000256" key="1">
    <source>
        <dbReference type="ARBA" id="ARBA00022737"/>
    </source>
</evidence>
<comment type="caution">
    <text evidence="3">The sequence shown here is derived from an EMBL/GenBank/DDBJ whole genome shotgun (WGS) entry which is preliminary data.</text>
</comment>
<organism evidence="3 4">
    <name type="scientific">Halocalculus aciditolerans</name>
    <dbReference type="NCBI Taxonomy" id="1383812"/>
    <lineage>
        <taxon>Archaea</taxon>
        <taxon>Methanobacteriati</taxon>
        <taxon>Methanobacteriota</taxon>
        <taxon>Stenosarchaea group</taxon>
        <taxon>Halobacteria</taxon>
        <taxon>Halobacteriales</taxon>
        <taxon>Halobacteriaceae</taxon>
        <taxon>Halocalculus</taxon>
    </lineage>
</organism>
<dbReference type="EMBL" id="BMPG01000001">
    <property type="protein sequence ID" value="GGL47021.1"/>
    <property type="molecule type" value="Genomic_DNA"/>
</dbReference>
<reference evidence="3" key="2">
    <citation type="submission" date="2020-09" db="EMBL/GenBank/DDBJ databases">
        <authorList>
            <person name="Sun Q."/>
            <person name="Ohkuma M."/>
        </authorList>
    </citation>
    <scope>NUCLEOTIDE SEQUENCE</scope>
    <source>
        <strain evidence="3">JCM 19596</strain>
    </source>
</reference>
<proteinExistence type="predicted"/>
<feature type="domain" description="Carbohydrate-binding/sugar hydrolysis" evidence="2">
    <location>
        <begin position="44"/>
        <end position="190"/>
    </location>
</feature>
<dbReference type="InterPro" id="IPR006626">
    <property type="entry name" value="PbH1"/>
</dbReference>